<evidence type="ECO:0000259" key="5">
    <source>
        <dbReference type="Pfam" id="PF00149"/>
    </source>
</evidence>
<evidence type="ECO:0000256" key="4">
    <source>
        <dbReference type="ARBA" id="ARBA00025742"/>
    </source>
</evidence>
<dbReference type="EMBL" id="JBHSZI010000001">
    <property type="protein sequence ID" value="MFC7056978.1"/>
    <property type="molecule type" value="Genomic_DNA"/>
</dbReference>
<comment type="similarity">
    <text evidence="4">Belongs to the cyclic nucleotide phosphodiesterase class-III family.</text>
</comment>
<dbReference type="GeneID" id="76628776"/>
<protein>
    <submittedName>
        <fullName evidence="6">Metallophosphoesterase family protein</fullName>
        <ecNumber evidence="6">3.1.-.-</ecNumber>
    </submittedName>
</protein>
<dbReference type="Gene3D" id="3.60.21.10">
    <property type="match status" value="1"/>
</dbReference>
<keyword evidence="7" id="KW-1185">Reference proteome</keyword>
<evidence type="ECO:0000313" key="7">
    <source>
        <dbReference type="Proteomes" id="UP001596445"/>
    </source>
</evidence>
<dbReference type="PANTHER" id="PTHR42988:SF2">
    <property type="entry name" value="CYCLIC NUCLEOTIDE PHOSPHODIESTERASE CBUA0032-RELATED"/>
    <property type="match status" value="1"/>
</dbReference>
<reference evidence="6 7" key="1">
    <citation type="journal article" date="2019" name="Int. J. Syst. Evol. Microbiol.">
        <title>The Global Catalogue of Microorganisms (GCM) 10K type strain sequencing project: providing services to taxonomists for standard genome sequencing and annotation.</title>
        <authorList>
            <consortium name="The Broad Institute Genomics Platform"/>
            <consortium name="The Broad Institute Genome Sequencing Center for Infectious Disease"/>
            <person name="Wu L."/>
            <person name="Ma J."/>
        </authorList>
    </citation>
    <scope>NUCLEOTIDE SEQUENCE [LARGE SCALE GENOMIC DNA]</scope>
    <source>
        <strain evidence="6 7">JCM 30072</strain>
    </source>
</reference>
<gene>
    <name evidence="6" type="ORF">ACFQQG_00785</name>
</gene>
<dbReference type="Pfam" id="PF00149">
    <property type="entry name" value="Metallophos"/>
    <property type="match status" value="1"/>
</dbReference>
<feature type="domain" description="Calcineurin-like phosphoesterase" evidence="5">
    <location>
        <begin position="3"/>
        <end position="192"/>
    </location>
</feature>
<dbReference type="GO" id="GO:0046872">
    <property type="term" value="F:metal ion binding"/>
    <property type="evidence" value="ECO:0007669"/>
    <property type="project" value="UniProtKB-KW"/>
</dbReference>
<evidence type="ECO:0000313" key="6">
    <source>
        <dbReference type="EMBL" id="MFC7056978.1"/>
    </source>
</evidence>
<evidence type="ECO:0000256" key="2">
    <source>
        <dbReference type="ARBA" id="ARBA00022801"/>
    </source>
</evidence>
<evidence type="ECO:0000256" key="3">
    <source>
        <dbReference type="ARBA" id="ARBA00023004"/>
    </source>
</evidence>
<sequence>MTTVAILTDVHMREDQQTAVTETLQTIRGRLEQEDPEHVFVLGDLIQDSDNSATDRDQIARVADLLDGVSVTYLLGNHDTVTLSRTEIADLLGQSTFRGSRDVAGTQFVYLDTQRSDHRVLGELGRDQREWLAETVQPGAVVLLHHPVGPFPIQENHWFWDAPARAFLGDQQATLDTICPAARATVSGHIHQTSAVRHRDVAHLSVNAISKEHPDRPVSGHWALLDLDRPLTAELFTGDAHRQTVRLASLEDIEHVTRGVE</sequence>
<dbReference type="AlphaFoldDB" id="A0ABD5W169"/>
<dbReference type="SUPFAM" id="SSF56300">
    <property type="entry name" value="Metallo-dependent phosphatases"/>
    <property type="match status" value="1"/>
</dbReference>
<organism evidence="6 7">
    <name type="scientific">Halovenus salina</name>
    <dbReference type="NCBI Taxonomy" id="1510225"/>
    <lineage>
        <taxon>Archaea</taxon>
        <taxon>Methanobacteriati</taxon>
        <taxon>Methanobacteriota</taxon>
        <taxon>Stenosarchaea group</taxon>
        <taxon>Halobacteria</taxon>
        <taxon>Halobacteriales</taxon>
        <taxon>Haloarculaceae</taxon>
        <taxon>Halovenus</taxon>
    </lineage>
</organism>
<dbReference type="InterPro" id="IPR050884">
    <property type="entry name" value="CNP_phosphodiesterase-III"/>
</dbReference>
<dbReference type="PANTHER" id="PTHR42988">
    <property type="entry name" value="PHOSPHOHYDROLASE"/>
    <property type="match status" value="1"/>
</dbReference>
<dbReference type="RefSeq" id="WP_267162691.1">
    <property type="nucleotide sequence ID" value="NZ_CP112972.1"/>
</dbReference>
<accession>A0ABD5W169</accession>
<dbReference type="InterPro" id="IPR004843">
    <property type="entry name" value="Calcineurin-like_PHP"/>
</dbReference>
<keyword evidence="1" id="KW-0479">Metal-binding</keyword>
<dbReference type="Proteomes" id="UP001596445">
    <property type="component" value="Unassembled WGS sequence"/>
</dbReference>
<evidence type="ECO:0000256" key="1">
    <source>
        <dbReference type="ARBA" id="ARBA00022723"/>
    </source>
</evidence>
<proteinExistence type="inferred from homology"/>
<name>A0ABD5W169_9EURY</name>
<dbReference type="EC" id="3.1.-.-" evidence="6"/>
<comment type="caution">
    <text evidence="6">The sequence shown here is derived from an EMBL/GenBank/DDBJ whole genome shotgun (WGS) entry which is preliminary data.</text>
</comment>
<keyword evidence="2 6" id="KW-0378">Hydrolase</keyword>
<dbReference type="GO" id="GO:0016787">
    <property type="term" value="F:hydrolase activity"/>
    <property type="evidence" value="ECO:0007669"/>
    <property type="project" value="UniProtKB-KW"/>
</dbReference>
<keyword evidence="3" id="KW-0408">Iron</keyword>
<dbReference type="InterPro" id="IPR029052">
    <property type="entry name" value="Metallo-depent_PP-like"/>
</dbReference>